<dbReference type="RGD" id="1587874">
    <property type="gene designation" value="Enthd1"/>
</dbReference>
<dbReference type="RefSeq" id="NP_001129385.1">
    <property type="nucleotide sequence ID" value="NM_001135913.1"/>
</dbReference>
<dbReference type="KEGG" id="rno:685900"/>
<dbReference type="Gene3D" id="1.25.40.90">
    <property type="match status" value="1"/>
</dbReference>
<evidence type="ECO:0000259" key="4">
    <source>
        <dbReference type="PROSITE" id="PS50942"/>
    </source>
</evidence>
<dbReference type="InParanoid" id="B3DMA3"/>
<organism evidence="5">
    <name type="scientific">Rattus norvegicus</name>
    <name type="common">Rat</name>
    <dbReference type="NCBI Taxonomy" id="10116"/>
    <lineage>
        <taxon>Eukaryota</taxon>
        <taxon>Metazoa</taxon>
        <taxon>Chordata</taxon>
        <taxon>Craniata</taxon>
        <taxon>Vertebrata</taxon>
        <taxon>Euteleostomi</taxon>
        <taxon>Mammalia</taxon>
        <taxon>Eutheria</taxon>
        <taxon>Euarchontoglires</taxon>
        <taxon>Glires</taxon>
        <taxon>Rodentia</taxon>
        <taxon>Myomorpha</taxon>
        <taxon>Muroidea</taxon>
        <taxon>Muridae</taxon>
        <taxon>Murinae</taxon>
        <taxon>Rattus</taxon>
    </lineage>
</organism>
<dbReference type="FunFam" id="1.25.40.90:FF:000006">
    <property type="entry name" value="Clathrin interactor 1"/>
    <property type="match status" value="1"/>
</dbReference>
<feature type="region of interest" description="Disordered" evidence="3">
    <location>
        <begin position="489"/>
        <end position="522"/>
    </location>
</feature>
<evidence type="ECO:0000256" key="3">
    <source>
        <dbReference type="SAM" id="MobiDB-lite"/>
    </source>
</evidence>
<keyword evidence="2" id="KW-0446">Lipid-binding</keyword>
<evidence type="ECO:0000256" key="1">
    <source>
        <dbReference type="ARBA" id="ARBA00010130"/>
    </source>
</evidence>
<dbReference type="Bgee" id="ENSRNOG00000025344">
    <property type="expression patterns" value="Expressed in testis and 2 other cell types or tissues"/>
</dbReference>
<reference evidence="6" key="2">
    <citation type="journal article" date="2004" name="Nature">
        <title>Genome sequence of the Brown Norway rat yields insights into mammalian evolution.</title>
        <authorList>
            <consortium name="Rat Genome Sequencing Project Consortium"/>
            <person name="Gibbs R.A."/>
            <person name="Weinstock G.M."/>
            <person name="Metzker M.L."/>
            <person name="Muzny D.M."/>
            <person name="Sodergren E.J."/>
            <person name="Scherer S."/>
            <person name="Scott G."/>
            <person name="Steffen D."/>
            <person name="Worley K.C."/>
            <person name="Burch P.E."/>
            <person name="Okwuonu G."/>
            <person name="Hines S."/>
            <person name="Lewis L."/>
            <person name="Deramo C."/>
            <person name="Delgado O."/>
            <person name="Dugan-Rocha S."/>
            <person name="Miner G."/>
            <person name="Morgan M."/>
            <person name="Hawes A."/>
            <person name="Gill R."/>
            <person name="Holt R.A."/>
            <person name="Adams M.D."/>
            <person name="Amanatides P.G."/>
            <person name="Baden-Tillson H."/>
            <person name="Barnstead M."/>
            <person name="Chin S."/>
            <person name="Evans C.A."/>
            <person name="Ferriera S."/>
            <person name="Fosler C."/>
            <person name="Glodek A."/>
            <person name="Gu Z."/>
            <person name="Jennings D."/>
            <person name="Kraft C.L."/>
            <person name="Nguyen T."/>
            <person name="Pfannkoch C.M."/>
            <person name="Sitter C."/>
            <person name="Sutton G.G."/>
            <person name="Venter J.C."/>
            <person name="Woodage T."/>
            <person name="Smith D."/>
            <person name="Lee H.-M."/>
            <person name="Gustafson E."/>
            <person name="Cahill P."/>
            <person name="Kana A."/>
            <person name="Doucette-Stamm L."/>
            <person name="Weinstock K."/>
            <person name="Fechtel K."/>
            <person name="Weiss R.B."/>
            <person name="Dunn D.M."/>
            <person name="Green E.D."/>
            <person name="Blakesley R.W."/>
            <person name="Bouffard G.G."/>
            <person name="De Jong P.J."/>
            <person name="Osoegawa K."/>
            <person name="Zhu B."/>
            <person name="Marra M."/>
            <person name="Schein J."/>
            <person name="Bosdet I."/>
            <person name="Fjell C."/>
            <person name="Jones S."/>
            <person name="Krzywinski M."/>
            <person name="Mathewson C."/>
            <person name="Siddiqui A."/>
            <person name="Wye N."/>
            <person name="McPherson J."/>
            <person name="Zhao S."/>
            <person name="Fraser C.M."/>
            <person name="Shetty J."/>
            <person name="Shatsman S."/>
            <person name="Geer K."/>
            <person name="Chen Y."/>
            <person name="Abramzon S."/>
            <person name="Nierman W.C."/>
            <person name="Havlak P.H."/>
            <person name="Chen R."/>
            <person name="Durbin K.J."/>
            <person name="Egan A."/>
            <person name="Ren Y."/>
            <person name="Song X.-Z."/>
            <person name="Li B."/>
            <person name="Liu Y."/>
            <person name="Qin X."/>
            <person name="Cawley S."/>
            <person name="Cooney A.J."/>
            <person name="D'Souza L.M."/>
            <person name="Martin K."/>
            <person name="Wu J.Q."/>
            <person name="Gonzalez-Garay M.L."/>
            <person name="Jackson A.R."/>
            <person name="Kalafus K.J."/>
            <person name="McLeod M.P."/>
            <person name="Milosavljevic A."/>
            <person name="Virk D."/>
            <person name="Volkov A."/>
            <person name="Wheeler D.A."/>
            <person name="Zhang Z."/>
            <person name="Bailey J.A."/>
            <person name="Eichler E.E."/>
            <person name="Tuzun E."/>
            <person name="Birney E."/>
            <person name="Mongin E."/>
            <person name="Ureta-Vidal A."/>
            <person name="Woodwark C."/>
            <person name="Zdobnov E."/>
            <person name="Bork P."/>
            <person name="Suyama M."/>
            <person name="Torrents D."/>
            <person name="Alexandersson M."/>
            <person name="Trask B.J."/>
            <person name="Young J.M."/>
            <person name="Huang H."/>
            <person name="Wang H."/>
            <person name="Xing H."/>
            <person name="Daniels S."/>
            <person name="Gietzen D."/>
            <person name="Schmidt J."/>
            <person name="Stevens K."/>
            <person name="Vitt U."/>
            <person name="Wingrove J."/>
            <person name="Camara F."/>
            <person name="Mar Alba M."/>
            <person name="Abril J.F."/>
            <person name="Guigo R."/>
            <person name="Smit A."/>
            <person name="Dubchak I."/>
            <person name="Rubin E.M."/>
            <person name="Couronne O."/>
            <person name="Poliakov A."/>
            <person name="Huebner N."/>
            <person name="Ganten D."/>
            <person name="Goesele C."/>
            <person name="Hummel O."/>
            <person name="Kreitler T."/>
            <person name="Lee Y.-A."/>
            <person name="Monti J."/>
            <person name="Schulz H."/>
            <person name="Zimdahl H."/>
            <person name="Himmelbauer H."/>
            <person name="Lehrach H."/>
            <person name="Jacob H.J."/>
            <person name="Bromberg S."/>
            <person name="Gullings-Handley J."/>
            <person name="Jensen-Seaman M.I."/>
            <person name="Kwitek A.E."/>
            <person name="Lazar J."/>
            <person name="Pasko D."/>
            <person name="Tonellato P.J."/>
            <person name="Twigger S."/>
            <person name="Ponting C.P."/>
            <person name="Duarte J.M."/>
            <person name="Rice S."/>
            <person name="Goodstadt L."/>
            <person name="Beatson S.A."/>
            <person name="Emes R.D."/>
            <person name="Winter E.E."/>
            <person name="Webber C."/>
            <person name="Brandt P."/>
            <person name="Nyakatura G."/>
            <person name="Adetobi M."/>
            <person name="Chiaromonte F."/>
            <person name="Elnitski L."/>
            <person name="Eswara P."/>
            <person name="Hardison R.C."/>
            <person name="Hou M."/>
            <person name="Kolbe D."/>
            <person name="Makova K."/>
            <person name="Miller W."/>
            <person name="Nekrutenko A."/>
            <person name="Riemer C."/>
            <person name="Schwartz S."/>
            <person name="Taylor J."/>
            <person name="Yang S."/>
            <person name="Zhang Y."/>
            <person name="Lindpaintner K."/>
            <person name="Andrews T.D."/>
            <person name="Caccamo M."/>
            <person name="Clamp M."/>
            <person name="Clarke L."/>
            <person name="Curwen V."/>
            <person name="Durbin R.M."/>
            <person name="Eyras E."/>
            <person name="Searle S.M."/>
            <person name="Cooper G.M."/>
            <person name="Batzoglou S."/>
            <person name="Brudno M."/>
            <person name="Sidow A."/>
            <person name="Stone E.A."/>
            <person name="Payseur B.A."/>
            <person name="Bourque G."/>
            <person name="Lopez-Otin C."/>
            <person name="Puente X.S."/>
            <person name="Chakrabarti K."/>
            <person name="Chatterji S."/>
            <person name="Dewey C."/>
            <person name="Pachter L."/>
            <person name="Bray N."/>
            <person name="Yap V.B."/>
            <person name="Caspi A."/>
            <person name="Tesler G."/>
            <person name="Pevzner P.A."/>
            <person name="Haussler D."/>
            <person name="Roskin K.M."/>
            <person name="Baertsch R."/>
            <person name="Clawson H."/>
            <person name="Furey T.S."/>
            <person name="Hinrichs A.S."/>
            <person name="Karolchik D."/>
            <person name="Kent W.J."/>
            <person name="Rosenbloom K.R."/>
            <person name="Trumbower H."/>
            <person name="Weirauch M."/>
            <person name="Cooper D.N."/>
            <person name="Stenson P.D."/>
            <person name="Ma B."/>
            <person name="Brent M."/>
            <person name="Arumugam M."/>
            <person name="Shteynberg D."/>
            <person name="Copley R.R."/>
            <person name="Taylor M.S."/>
            <person name="Riethman H."/>
            <person name="Mudunuri U."/>
            <person name="Peterson J."/>
            <person name="Guyer M."/>
            <person name="Felsenfeld A."/>
            <person name="Old S."/>
            <person name="Mockrin S."/>
            <person name="Collins F.S."/>
        </authorList>
    </citation>
    <scope>NUCLEOTIDE SEQUENCE [LARGE SCALE GENOMIC DNA]</scope>
    <source>
        <strain evidence="6">Brown Norway</strain>
    </source>
</reference>
<dbReference type="UCSC" id="RGD:1587874">
    <property type="organism name" value="rat"/>
</dbReference>
<protein>
    <submittedName>
        <fullName evidence="6">ENTH domain containing 1</fullName>
    </submittedName>
    <submittedName>
        <fullName evidence="5">Enthd1 protein</fullName>
    </submittedName>
</protein>
<dbReference type="GeneID" id="685900"/>
<dbReference type="Ensembl" id="ENSRNOT00000034912.6">
    <property type="protein sequence ID" value="ENSRNOP00000107381.1"/>
    <property type="gene ID" value="ENSRNOG00000025344.8"/>
</dbReference>
<dbReference type="PaxDb" id="10116-ENSRNOP00000035305"/>
<dbReference type="PANTHER" id="PTHR12276:SF57">
    <property type="entry name" value="ENTH DOMAIN-CONTAINING PROTEIN 1"/>
    <property type="match status" value="1"/>
</dbReference>
<reference evidence="6" key="6">
    <citation type="submission" date="2025-05" db="UniProtKB">
        <authorList>
            <consortium name="Ensembl"/>
        </authorList>
    </citation>
    <scope>IDENTIFICATION</scope>
    <source>
        <strain evidence="6">Brown Norway</strain>
    </source>
</reference>
<dbReference type="GeneTree" id="ENSGT00940000161730"/>
<dbReference type="InterPro" id="IPR013809">
    <property type="entry name" value="ENTH"/>
</dbReference>
<sequence length="616" mass="67925">MSFRRQVKNFVKNYSEAEKKVREATSNDPWGPSSSLMLAISDMTFNAASLSEIMHMLWQRLSDHGKNWRHVYKSLALMDYLIKNGSRKVIQYCREGVCNLQMLKDFQHVDEAGKDQGRYIRERSKQVITLLMDEQLLYKEREVATWTRQRTSYSMSFPKRLPAAGNSPAACASVLIPESLTSEKRHSQDCKKTASLCGKKNTSKARLRLEQCQDVPSPAGSSLPLYFPSLGMKAWKSTEDLTLLYSYEQPKPPLPRLPPPLTSPTSWLSEGEAEVCNLWDTEAVSTPPEKSPSMQTNMSLGKKLEKAIANTITESPPHTPQEKQTAAGSFDMPAPLQAFWPSGKDEFISLGLRMSKSESMFHNQSSVETLFVSPAFKAVSPLNKTSKDLQTPAQRSICQMEDGNLKPLAMWGECTPKQANETVSTTSEVTSSFSTLSVSSPDSAHPEKSAKRFTPVLASPSFWTLPQPQSPSVPFTYKTEAVRVCHPFAPTGTASSDDEEYPSLPDNSDSAAKKPSYSPSSDRVAFSTLTRVHFPMASHAGFQASTGSPRDSESHSIHTLLGEVKSAVVRLHEDLSLVIQELGVINSHLGNLSGSSPAVSETLQDPQSPRGSPDPI</sequence>
<dbReference type="RefSeq" id="XP_063120339.1">
    <property type="nucleotide sequence ID" value="XM_063264269.1"/>
</dbReference>
<name>B3DMA3_RAT</name>
<dbReference type="GO" id="GO:0005737">
    <property type="term" value="C:cytoplasm"/>
    <property type="evidence" value="ECO:0007669"/>
    <property type="project" value="UniProtKB-ARBA"/>
</dbReference>
<dbReference type="GO" id="GO:0008289">
    <property type="term" value="F:lipid binding"/>
    <property type="evidence" value="ECO:0007669"/>
    <property type="project" value="UniProtKB-KW"/>
</dbReference>
<proteinExistence type="evidence at protein level"/>
<reference evidence="5" key="1">
    <citation type="journal article" date="2004" name="Genome Res.">
        <title>The status, quality, and expansion of the NIH full-length cDNA project: the Mammalian Gene Collection (MGC).</title>
        <authorList>
            <consortium name="The MGC Project Team"/>
            <person name="Gerhard D.S."/>
            <person name="Wagner L."/>
            <person name="Feingold E.A."/>
            <person name="Shenmen C.M."/>
            <person name="Grouse L.H."/>
            <person name="Schuler G."/>
            <person name="Klein S.L."/>
            <person name="Old S."/>
            <person name="Rasooly R."/>
            <person name="Good P."/>
            <person name="Guyer M."/>
            <person name="Peck A.M."/>
            <person name="Derge J.G."/>
            <person name="Lipman D."/>
            <person name="Collins F.S."/>
            <person name="Jang W."/>
            <person name="Sherry S."/>
            <person name="Feolo M."/>
            <person name="Misquitta L."/>
            <person name="Lee E."/>
            <person name="Rotmistrovsky K."/>
            <person name="Greenhut S.F."/>
            <person name="Schaefer C.F."/>
            <person name="Buetow K."/>
            <person name="Bonner T.I."/>
            <person name="Haussler D."/>
            <person name="Kent J."/>
            <person name="Kiekhaus M."/>
            <person name="Furey T."/>
            <person name="Brent M."/>
            <person name="Prange C."/>
            <person name="Schreiber K."/>
            <person name="Shapiro N."/>
            <person name="Bhat N.K."/>
            <person name="Hopkins R.F."/>
            <person name="Hsie F."/>
            <person name="Driscoll T."/>
            <person name="Soares M.B."/>
            <person name="Casavant T.L."/>
            <person name="Scheetz T.E."/>
            <person name="Brown-stein M.J."/>
            <person name="Usdin T.B."/>
            <person name="Toshiyuki S."/>
            <person name="Carninci P."/>
            <person name="Piao Y."/>
            <person name="Dudekula D.B."/>
            <person name="Ko M.S."/>
            <person name="Kawakami K."/>
            <person name="Suzuki Y."/>
            <person name="Sugano S."/>
            <person name="Gruber C.E."/>
            <person name="Smith M.R."/>
            <person name="Simmons B."/>
            <person name="Moore T."/>
            <person name="Waterman R."/>
            <person name="Johnson S.L."/>
            <person name="Ruan Y."/>
            <person name="Wei C.L."/>
            <person name="Mathavan S."/>
            <person name="Gunaratne P.H."/>
            <person name="Wu J."/>
            <person name="Garcia A.M."/>
            <person name="Hulyk S.W."/>
            <person name="Fuh E."/>
            <person name="Yuan Y."/>
            <person name="Sneed A."/>
            <person name="Kowis C."/>
            <person name="Hodgson A."/>
            <person name="Muzny D.M."/>
            <person name="McPherson J."/>
            <person name="Gibbs R.A."/>
            <person name="Fahey J."/>
            <person name="Helton E."/>
            <person name="Ketteman M."/>
            <person name="Madan A."/>
            <person name="Rodrigues S."/>
            <person name="Sanchez A."/>
            <person name="Whiting M."/>
            <person name="Madari A."/>
            <person name="Young A.C."/>
            <person name="Wetherby K.D."/>
            <person name="Granite S.J."/>
            <person name="Kwong P.N."/>
            <person name="Brinkley C.P."/>
            <person name="Pearson R.L."/>
            <person name="Bouffard G.G."/>
            <person name="Blakesly R.W."/>
            <person name="Green E.D."/>
            <person name="Dickson M.C."/>
            <person name="Rodriguez A.C."/>
            <person name="Grimwood J."/>
            <person name="Schmutz J."/>
            <person name="Myers R.M."/>
            <person name="Butterfield Y.S."/>
            <person name="Griffith M."/>
            <person name="Griffith O.L."/>
            <person name="Krzywinski M.I."/>
            <person name="Liao N."/>
            <person name="Morin R."/>
            <person name="Morrin R."/>
            <person name="Palmquist D."/>
            <person name="Petrescu A.S."/>
            <person name="Skalska U."/>
            <person name="Smailus D.E."/>
            <person name="Stott J.M."/>
            <person name="Schnerch A."/>
            <person name="Schein J.E."/>
            <person name="Jones S.J."/>
            <person name="Holt R.A."/>
            <person name="Baross A."/>
            <person name="Marra M.A."/>
            <person name="Clifton S."/>
            <person name="Makowski K.A."/>
            <person name="Bosak S."/>
            <person name="Malek J."/>
        </authorList>
    </citation>
    <scope>NUCLEOTIDE SEQUENCE [LARGE SCALE MRNA]</scope>
    <source>
        <tissue evidence="5">Testis</tissue>
    </source>
</reference>
<evidence type="ECO:0000313" key="7">
    <source>
        <dbReference type="Proteomes" id="UP000002494"/>
    </source>
</evidence>
<dbReference type="PhosphoSitePlus" id="B3DMA3"/>
<evidence type="ECO:0000256" key="2">
    <source>
        <dbReference type="ARBA" id="ARBA00023121"/>
    </source>
</evidence>
<dbReference type="SMART" id="SM00273">
    <property type="entry name" value="ENTH"/>
    <property type="match status" value="1"/>
</dbReference>
<evidence type="ECO:0000313" key="8">
    <source>
        <dbReference type="RGD" id="1587874"/>
    </source>
</evidence>
<evidence type="ECO:0000313" key="5">
    <source>
        <dbReference type="EMBL" id="AAI67764.1"/>
    </source>
</evidence>
<dbReference type="CDD" id="cd16990">
    <property type="entry name" value="ENTH_Epsin"/>
    <property type="match status" value="1"/>
</dbReference>
<feature type="compositionally biased region" description="Polar residues" evidence="3">
    <location>
        <begin position="595"/>
        <end position="610"/>
    </location>
</feature>
<keyword evidence="7" id="KW-1185">Reference proteome</keyword>
<dbReference type="SMR" id="B3DMA3"/>
<feature type="compositionally biased region" description="Low complexity" evidence="3">
    <location>
        <begin position="508"/>
        <end position="522"/>
    </location>
</feature>
<dbReference type="AGR" id="RGD:1587874"/>
<dbReference type="eggNOG" id="KOG2056">
    <property type="taxonomic scope" value="Eukaryota"/>
</dbReference>
<gene>
    <name evidence="5 6 8" type="primary">Enthd1</name>
</gene>
<feature type="domain" description="ENTH" evidence="4">
    <location>
        <begin position="9"/>
        <end position="141"/>
    </location>
</feature>
<dbReference type="iPTMnet" id="B3DMA3"/>
<dbReference type="PANTHER" id="PTHR12276">
    <property type="entry name" value="EPSIN/ENT-RELATED"/>
    <property type="match status" value="1"/>
</dbReference>
<dbReference type="EMBL" id="BC167764">
    <property type="protein sequence ID" value="AAI67764.1"/>
    <property type="molecule type" value="mRNA"/>
</dbReference>
<dbReference type="AlphaFoldDB" id="B3DMA3"/>
<reference evidence="7" key="5">
    <citation type="submission" date="2024-01" db="EMBL/GenBank/DDBJ databases">
        <title>GRCr8: a new rat reference genome assembly contstructed from accurate long reads and long range scaffolding.</title>
        <authorList>
            <person name="Doris P.A."/>
            <person name="Kalbfleisch T."/>
            <person name="Li K."/>
            <person name="Howe K."/>
            <person name="Wood J."/>
        </authorList>
    </citation>
    <scope>NUCLEOTIDE SEQUENCE [LARGE SCALE GENOMIC DNA]</scope>
    <source>
        <strain evidence="7">Brown Norway</strain>
    </source>
</reference>
<feature type="region of interest" description="Disordered" evidence="3">
    <location>
        <begin position="595"/>
        <end position="616"/>
    </location>
</feature>
<dbReference type="PROSITE" id="PS50942">
    <property type="entry name" value="ENTH"/>
    <property type="match status" value="1"/>
</dbReference>
<evidence type="ECO:0000313" key="6">
    <source>
        <dbReference type="Ensembl" id="ENSRNOP00000107381.1"/>
    </source>
</evidence>
<dbReference type="HOGENOM" id="CLU_463044_0_0_1"/>
<dbReference type="OrthoDB" id="4033880at2759"/>
<comment type="similarity">
    <text evidence="1">Belongs to the epsin family.</text>
</comment>
<dbReference type="InterPro" id="IPR008942">
    <property type="entry name" value="ENTH_VHS"/>
</dbReference>
<dbReference type="STRING" id="10116.ENSRNOP00000035305"/>
<dbReference type="SUPFAM" id="SSF48464">
    <property type="entry name" value="ENTH/VHS domain"/>
    <property type="match status" value="1"/>
</dbReference>
<dbReference type="Proteomes" id="UP000002494">
    <property type="component" value="Chromosome 7"/>
</dbReference>
<dbReference type="Pfam" id="PF01417">
    <property type="entry name" value="ENTH"/>
    <property type="match status" value="1"/>
</dbReference>
<dbReference type="CTD" id="150350"/>
<accession>B3DMA3</accession>
<evidence type="ECO:0007829" key="9">
    <source>
        <dbReference type="PubMed" id="22673903"/>
    </source>
</evidence>
<reference evidence="7" key="4">
    <citation type="submission" date="2023-12" db="EMBL/GenBank/DDBJ databases">
        <authorList>
            <consortium name="Genome Reference Consortium"/>
            <person name="Doris P.A."/>
            <person name="Kalbfleisch T."/>
            <person name="Li K."/>
            <person name="Howe K."/>
            <person name="Wood J."/>
        </authorList>
    </citation>
    <scope>NUCLEOTIDE SEQUENCE [LARGE SCALE GENOMIC DNA]</scope>
    <source>
        <strain evidence="7">Brown Norway</strain>
    </source>
</reference>
<reference evidence="9" key="3">
    <citation type="journal article" date="2012" name="Nat. Commun.">
        <title>Quantitative maps of protein phosphorylation sites across 14 different rat organs and tissues.</title>
        <authorList>
            <person name="Lundby A."/>
            <person name="Secher A."/>
            <person name="Lage K."/>
            <person name="Nordsborg N.B."/>
            <person name="Dmytriyev A."/>
            <person name="Lundby C."/>
            <person name="Olsen J.V."/>
        </authorList>
    </citation>
    <scope>IDENTIFICATION BY MASS SPECTROMETRY [LARGE SCALE ANALYSIS]</scope>
</reference>